<dbReference type="Proteomes" id="UP001370490">
    <property type="component" value="Unassembled WGS sequence"/>
</dbReference>
<evidence type="ECO:0000313" key="6">
    <source>
        <dbReference type="EMBL" id="KAK6918534.1"/>
    </source>
</evidence>
<proteinExistence type="inferred from homology"/>
<feature type="non-terminal residue" evidence="6">
    <location>
        <position position="271"/>
    </location>
</feature>
<evidence type="ECO:0000256" key="2">
    <source>
        <dbReference type="ARBA" id="ARBA00008332"/>
    </source>
</evidence>
<evidence type="ECO:0000256" key="4">
    <source>
        <dbReference type="ARBA" id="ARBA00022553"/>
    </source>
</evidence>
<sequence>MQDLSCNLYEMQRERRDREDLFDFGGIFGNVGGFGGLGDRRSLFSAFVGGDPFDDPFFTRPFGSSIFGPSMFGPSSSIFGAAQNSDLPENRSKGPVIEELNSDDEGEGADDSGEKVNQKNYESSRDPLVEVPNEETEEKKGKSIYLRNNYNKASQPQARTFSFQSSTVRYGGVDGAYYTSSTTRRTGNDGAVLEESKEANTTTGQATHRISRGIHDRGHSVVRRLKSDGDIDTMQTLHNLNEDELTSFEEAWKDKEGLPEWNDGSSAQANT</sequence>
<gene>
    <name evidence="6" type="ORF">RJ641_016956</name>
</gene>
<dbReference type="Pfam" id="PF10248">
    <property type="entry name" value="Mlf1IP"/>
    <property type="match status" value="1"/>
</dbReference>
<name>A0AAN8UQB6_9MAGN</name>
<feature type="compositionally biased region" description="Acidic residues" evidence="5">
    <location>
        <begin position="100"/>
        <end position="111"/>
    </location>
</feature>
<feature type="region of interest" description="Disordered" evidence="5">
    <location>
        <begin position="252"/>
        <end position="271"/>
    </location>
</feature>
<keyword evidence="4" id="KW-0597">Phosphoprotein</keyword>
<dbReference type="PANTHER" id="PTHR13105">
    <property type="entry name" value="MYELOID LEUKEMIA FACTOR"/>
    <property type="match status" value="1"/>
</dbReference>
<accession>A0AAN8UQB6</accession>
<keyword evidence="3" id="KW-0963">Cytoplasm</keyword>
<dbReference type="InterPro" id="IPR019376">
    <property type="entry name" value="Myeloid_leukemia_factor"/>
</dbReference>
<protein>
    <submittedName>
        <fullName evidence="6">Myeloid leukemia factor</fullName>
    </submittedName>
</protein>
<comment type="subcellular location">
    <subcellularLocation>
        <location evidence="1">Cytoplasm</location>
    </subcellularLocation>
</comment>
<keyword evidence="7" id="KW-1185">Reference proteome</keyword>
<evidence type="ECO:0000313" key="7">
    <source>
        <dbReference type="Proteomes" id="UP001370490"/>
    </source>
</evidence>
<evidence type="ECO:0000256" key="5">
    <source>
        <dbReference type="SAM" id="MobiDB-lite"/>
    </source>
</evidence>
<evidence type="ECO:0000256" key="3">
    <source>
        <dbReference type="ARBA" id="ARBA00022490"/>
    </source>
</evidence>
<feature type="region of interest" description="Disordered" evidence="5">
    <location>
        <begin position="79"/>
        <end position="142"/>
    </location>
</feature>
<dbReference type="GO" id="GO:0005737">
    <property type="term" value="C:cytoplasm"/>
    <property type="evidence" value="ECO:0007669"/>
    <property type="project" value="UniProtKB-SubCell"/>
</dbReference>
<dbReference type="EMBL" id="JBAMMX010000022">
    <property type="protein sequence ID" value="KAK6918534.1"/>
    <property type="molecule type" value="Genomic_DNA"/>
</dbReference>
<reference evidence="6 7" key="1">
    <citation type="submission" date="2023-12" db="EMBL/GenBank/DDBJ databases">
        <title>A high-quality genome assembly for Dillenia turbinata (Dilleniales).</title>
        <authorList>
            <person name="Chanderbali A."/>
        </authorList>
    </citation>
    <scope>NUCLEOTIDE SEQUENCE [LARGE SCALE GENOMIC DNA]</scope>
    <source>
        <strain evidence="6">LSX21</strain>
        <tissue evidence="6">Leaf</tissue>
    </source>
</reference>
<comment type="similarity">
    <text evidence="2">Belongs to the MLF family.</text>
</comment>
<organism evidence="6 7">
    <name type="scientific">Dillenia turbinata</name>
    <dbReference type="NCBI Taxonomy" id="194707"/>
    <lineage>
        <taxon>Eukaryota</taxon>
        <taxon>Viridiplantae</taxon>
        <taxon>Streptophyta</taxon>
        <taxon>Embryophyta</taxon>
        <taxon>Tracheophyta</taxon>
        <taxon>Spermatophyta</taxon>
        <taxon>Magnoliopsida</taxon>
        <taxon>eudicotyledons</taxon>
        <taxon>Gunneridae</taxon>
        <taxon>Pentapetalae</taxon>
        <taxon>Dilleniales</taxon>
        <taxon>Dilleniaceae</taxon>
        <taxon>Dillenia</taxon>
    </lineage>
</organism>
<evidence type="ECO:0000256" key="1">
    <source>
        <dbReference type="ARBA" id="ARBA00004496"/>
    </source>
</evidence>
<comment type="caution">
    <text evidence="6">The sequence shown here is derived from an EMBL/GenBank/DDBJ whole genome shotgun (WGS) entry which is preliminary data.</text>
</comment>
<dbReference type="AlphaFoldDB" id="A0AAN8UQB6"/>
<feature type="compositionally biased region" description="Basic and acidic residues" evidence="5">
    <location>
        <begin position="112"/>
        <end position="128"/>
    </location>
</feature>